<dbReference type="Pfam" id="PF21486">
    <property type="entry name" value="NUP120_helical"/>
    <property type="match status" value="1"/>
</dbReference>
<dbReference type="GO" id="GO:0005643">
    <property type="term" value="C:nuclear pore"/>
    <property type="evidence" value="ECO:0007669"/>
    <property type="project" value="UniProtKB-ARBA"/>
</dbReference>
<dbReference type="AlphaFoldDB" id="A0A177AHX1"/>
<comment type="subcellular location">
    <subcellularLocation>
        <location evidence="1">Nucleus</location>
    </subcellularLocation>
</comment>
<evidence type="ECO:0000256" key="1">
    <source>
        <dbReference type="ARBA" id="ARBA00004123"/>
    </source>
</evidence>
<dbReference type="RefSeq" id="XP_024326172.1">
    <property type="nucleotide sequence ID" value="XM_024466373.1"/>
</dbReference>
<feature type="domain" description="Nucleoporin Nup120/160 beta-propeller" evidence="4">
    <location>
        <begin position="81"/>
        <end position="585"/>
    </location>
</feature>
<feature type="domain" description="Nucleoporin Nup120 helical" evidence="5">
    <location>
        <begin position="628"/>
        <end position="758"/>
    </location>
</feature>
<sequence>MQAQAPPYLFKETRINLDSPLSNSTVILRLPVPGASTRLARTQKRPPATEIAITEDENAFKSKHLASASSIYHRLHHTSPRSFHWRVLEDGKALSITAVDVCKRENGPENPLTLRLYFSSPIRPGCIALADHEEHDTLSVLALTESNHLYTLTLRPDSFRRRASTENNVDDWCKIYLSTAFSFKHPHRLVARNPGEVLISLHDGGLLRLNRLAGEDASSWKETFYNEGGWAHGLRSLIPFQGGNTIKHGKINIELSAVTAIAVPKADIDGDNYAFTVSLDHRIRVWNLDSGKIAFTGDLLGAEREPNDLGKWVLHPSQAQLIRVFQDDERTTVVTFSPIGAGEFKFWTMTLNGDGTAELIDMFPEIVLKPSHPMAGDPMTDVWTVADFSATVHNDERGKLSLWVLWKNNITYRVQTVDVTLQSANNTSSYWKNGWSAVATDTVSQAPLPVILPWDPEDATEKWLSYILYPGKYTIATVETALSIYERSLGRPQKISARGNKNLSERICAIIGSSIPLSSSSTGQIDYEHFKTAMDAQWRRFYRLIVELDKQRGEALALSFDADNQLHVVATANGLSVIRECSPIEELYFNPDNAFGGKSEGLSNLISAAATFRENFNDVLQHSCKAQLAVQLFQDPSQTDSEHLRSFYDRCNFAGQIGDDDFEQLLAYFGGGFKNVTLGSYEDLFREMAGTEDMAAHLERYPLASLGRKVAVKGVQEIVELHQSVCFDQLALLAFIEGEIDQQEEGMQLDTAAVHRQLITVLKHLEILEWLLKTQISISPLKSERSESIASLSDAQKHQEFKIVTVFEGTVNHLLGLAKDSDVSNLTALTKLLGRVCDPNSEIELQPALIQAFLLKTEHPDLAVSFSRFCSQEPFSVYMQGRSSLAVKDLSVAATYFKKAAFGLAHSEIQATDRHSSGLLNESDWNCLCGGLPSYYAHIASLFDSSKSHSYVIDFARLALQFLPTQSKVSPAQSNKDTALRADLLSRLFSSALHTARYELAHSTLHLMPDAAIQKSNLRSLVYSLCENSASAELIELPFLGMHALVDEALSQKCASIVDVNIGVPWHKILYAWRIRRGDFRGAAAVAYQQLQKLQQLANGGHGKDLALWSGKKSAGAGNDELDTPVTRQYLQFINALSCVEPGQAWILAEPVGRKNGVVEKRRVITLEDARRGLQDEMDRVEGILRGRFSFVGGEERYVDMDVD</sequence>
<dbReference type="eggNOG" id="ENOG502QQWQ">
    <property type="taxonomic scope" value="Eukaryota"/>
</dbReference>
<organism evidence="7">
    <name type="scientific">Pseudogymnoascus destructans</name>
    <dbReference type="NCBI Taxonomy" id="655981"/>
    <lineage>
        <taxon>Eukaryota</taxon>
        <taxon>Fungi</taxon>
        <taxon>Dikarya</taxon>
        <taxon>Ascomycota</taxon>
        <taxon>Pezizomycotina</taxon>
        <taxon>Leotiomycetes</taxon>
        <taxon>Thelebolales</taxon>
        <taxon>Thelebolaceae</taxon>
        <taxon>Pseudogymnoascus</taxon>
    </lineage>
</organism>
<dbReference type="OrthoDB" id="67716at2759"/>
<evidence type="ECO:0000256" key="3">
    <source>
        <dbReference type="ARBA" id="ARBA00023242"/>
    </source>
</evidence>
<dbReference type="Proteomes" id="UP000077154">
    <property type="component" value="Unassembled WGS sequence"/>
</dbReference>
<dbReference type="InterPro" id="IPR048884">
    <property type="entry name" value="Nup120_helical"/>
</dbReference>
<dbReference type="GeneID" id="36285796"/>
<protein>
    <recommendedName>
        <fullName evidence="8">Nucleoporin Nup120/160</fullName>
    </recommendedName>
</protein>
<gene>
    <name evidence="7" type="ORF">VC83_02717</name>
</gene>
<reference evidence="7" key="1">
    <citation type="submission" date="2016-03" db="EMBL/GenBank/DDBJ databases">
        <title>Updated assembly of Pseudogymnoascus destructans, the fungus causing white-nose syndrome of bats.</title>
        <authorList>
            <person name="Palmer J.M."/>
            <person name="Drees K.P."/>
            <person name="Foster J.T."/>
            <person name="Lindner D.L."/>
        </authorList>
    </citation>
    <scope>NUCLEOTIDE SEQUENCE [LARGE SCALE GENOMIC DNA]</scope>
    <source>
        <strain evidence="7">20631-21</strain>
    </source>
</reference>
<proteinExistence type="predicted"/>
<dbReference type="Pfam" id="PF11715">
    <property type="entry name" value="Beta-prop_Nup120_160"/>
    <property type="match status" value="1"/>
</dbReference>
<evidence type="ECO:0000259" key="5">
    <source>
        <dbReference type="Pfam" id="PF21486"/>
    </source>
</evidence>
<dbReference type="InterPro" id="IPR021717">
    <property type="entry name" value="Nucleoporin_Nup160"/>
</dbReference>
<name>A0A177AHX1_9PEZI</name>
<feature type="domain" description="Nucleoporin nup120-like HEAT repeat" evidence="6">
    <location>
        <begin position="850"/>
        <end position="1027"/>
    </location>
</feature>
<evidence type="ECO:0000313" key="7">
    <source>
        <dbReference type="EMBL" id="OAF60891.1"/>
    </source>
</evidence>
<dbReference type="GO" id="GO:0017056">
    <property type="term" value="F:structural constituent of nuclear pore"/>
    <property type="evidence" value="ECO:0007669"/>
    <property type="project" value="TreeGrafter"/>
</dbReference>
<evidence type="ECO:0008006" key="8">
    <source>
        <dbReference type="Google" id="ProtNLM"/>
    </source>
</evidence>
<keyword evidence="3" id="KW-0539">Nucleus</keyword>
<dbReference type="VEuPathDB" id="FungiDB:GMDG_03931"/>
<dbReference type="InterPro" id="IPR056548">
    <property type="entry name" value="HEAT_Nup120"/>
</dbReference>
<dbReference type="InterPro" id="IPR059141">
    <property type="entry name" value="Beta-prop_Nup120_160"/>
</dbReference>
<dbReference type="EMBL" id="KV441390">
    <property type="protein sequence ID" value="OAF60891.1"/>
    <property type="molecule type" value="Genomic_DNA"/>
</dbReference>
<dbReference type="SUPFAM" id="SSF75011">
    <property type="entry name" value="3-carboxy-cis,cis-mucoante lactonizing enzyme"/>
    <property type="match status" value="1"/>
</dbReference>
<evidence type="ECO:0000259" key="4">
    <source>
        <dbReference type="Pfam" id="PF11715"/>
    </source>
</evidence>
<accession>A0A177AHX1</accession>
<keyword evidence="2" id="KW-0813">Transport</keyword>
<evidence type="ECO:0000259" key="6">
    <source>
        <dbReference type="Pfam" id="PF23300"/>
    </source>
</evidence>
<dbReference type="Pfam" id="PF23300">
    <property type="entry name" value="HEAT_Nup120"/>
    <property type="match status" value="1"/>
</dbReference>
<dbReference type="PANTHER" id="PTHR21286:SF0">
    <property type="entry name" value="NUCLEAR PORE COMPLEX PROTEIN NUP160"/>
    <property type="match status" value="1"/>
</dbReference>
<evidence type="ECO:0000256" key="2">
    <source>
        <dbReference type="ARBA" id="ARBA00022448"/>
    </source>
</evidence>
<dbReference type="PANTHER" id="PTHR21286">
    <property type="entry name" value="NUCLEAR PORE COMPLEX PROTEIN NUP160"/>
    <property type="match status" value="1"/>
</dbReference>